<sequence>MARKKKTFDDSPLEREPRYYTKQSHMISNAYKRPYKDEQTGGIRKPSLLEIYKRKRMKDSIDLTTSTKRYEAHDEEMLSSDIDRHYERTYQAKETTGRQSHINFERESLLNKKHYETPLPTINFQRGSFKEPQAKQETHINFENNQHVAHPRAPLPTINFKRGSFKEPKTKQETYINFESNQHVAHPRAPLPTINFQTQKRENTKPSQTLPKIHFGPKLEFKKKQSDLVTIHFEEERSFKKAPDKSLPKLHFENTLIEKQSLNKIPKINFQSEHKEVKKVNGIPKINFQSEHKETKVVESIPKIHFRSEERPIRAKDSIPQIHFIHETRPLKKQAELPRIHFVIPQPVKKKQNDYTIHFTHESSLKPKKAQSNAATKISFSSYNKQNYKMTKPVSKAVTKITFPSIALAKRKTYKQVDRGVTKPHFSLKSKQAKQMLYNAHTPNKTKKQAYIFKQYETKSMGSLLKGNAMHDKLPLELDKSRTAKRIQREHSWFSVVIGIGVVGLLASLLFNVIQSAIMFGLLIILGIYGYWTSR</sequence>
<evidence type="ECO:0000256" key="1">
    <source>
        <dbReference type="SAM" id="MobiDB-lite"/>
    </source>
</evidence>
<name>A0A1H6RT30_9FIRM</name>
<feature type="compositionally biased region" description="Basic and acidic residues" evidence="1">
    <location>
        <begin position="7"/>
        <end position="19"/>
    </location>
</feature>
<dbReference type="OrthoDB" id="9899074at2"/>
<evidence type="ECO:0000313" key="3">
    <source>
        <dbReference type="EMBL" id="SEI54950.1"/>
    </source>
</evidence>
<feature type="transmembrane region" description="Helical" evidence="2">
    <location>
        <begin position="517"/>
        <end position="534"/>
    </location>
</feature>
<feature type="region of interest" description="Disordered" evidence="1">
    <location>
        <begin position="1"/>
        <end position="42"/>
    </location>
</feature>
<dbReference type="AlphaFoldDB" id="A0A1H6RT30"/>
<feature type="transmembrane region" description="Helical" evidence="2">
    <location>
        <begin position="492"/>
        <end position="511"/>
    </location>
</feature>
<keyword evidence="2" id="KW-1133">Transmembrane helix</keyword>
<accession>A0A1H6RT30</accession>
<gene>
    <name evidence="3" type="ORF">SAMN04487834_10098</name>
</gene>
<keyword evidence="4" id="KW-1185">Reference proteome</keyword>
<organism evidence="3 4">
    <name type="scientific">Sharpea azabuensis</name>
    <dbReference type="NCBI Taxonomy" id="322505"/>
    <lineage>
        <taxon>Bacteria</taxon>
        <taxon>Bacillati</taxon>
        <taxon>Bacillota</taxon>
        <taxon>Erysipelotrichia</taxon>
        <taxon>Erysipelotrichales</taxon>
        <taxon>Coprobacillaceae</taxon>
        <taxon>Sharpea</taxon>
    </lineage>
</organism>
<reference evidence="4" key="1">
    <citation type="submission" date="2016-10" db="EMBL/GenBank/DDBJ databases">
        <authorList>
            <person name="Varghese N."/>
        </authorList>
    </citation>
    <scope>NUCLEOTIDE SEQUENCE [LARGE SCALE GENOMIC DNA]</scope>
    <source>
        <strain evidence="4">DSM 20406</strain>
    </source>
</reference>
<proteinExistence type="predicted"/>
<dbReference type="EMBL" id="FNYK01000009">
    <property type="protein sequence ID" value="SEI54950.1"/>
    <property type="molecule type" value="Genomic_DNA"/>
</dbReference>
<protein>
    <submittedName>
        <fullName evidence="3">Uncharacterized protein</fullName>
    </submittedName>
</protein>
<keyword evidence="2" id="KW-0812">Transmembrane</keyword>
<keyword evidence="2" id="KW-0472">Membrane</keyword>
<dbReference type="STRING" id="322505.SAMN04487836_13714"/>
<dbReference type="RefSeq" id="WP_074731393.1">
    <property type="nucleotide sequence ID" value="NZ_FNYK01000009.1"/>
</dbReference>
<evidence type="ECO:0000256" key="2">
    <source>
        <dbReference type="SAM" id="Phobius"/>
    </source>
</evidence>
<evidence type="ECO:0000313" key="4">
    <source>
        <dbReference type="Proteomes" id="UP000183028"/>
    </source>
</evidence>
<dbReference type="Proteomes" id="UP000183028">
    <property type="component" value="Unassembled WGS sequence"/>
</dbReference>